<organism evidence="1 2">
    <name type="scientific">Vibrio diabolicus</name>
    <dbReference type="NCBI Taxonomy" id="50719"/>
    <lineage>
        <taxon>Bacteria</taxon>
        <taxon>Pseudomonadati</taxon>
        <taxon>Pseudomonadota</taxon>
        <taxon>Gammaproteobacteria</taxon>
        <taxon>Vibrionales</taxon>
        <taxon>Vibrionaceae</taxon>
        <taxon>Vibrio</taxon>
        <taxon>Vibrio diabolicus subgroup</taxon>
    </lineage>
</organism>
<dbReference type="Proteomes" id="UP000237665">
    <property type="component" value="Chromosome 2"/>
</dbReference>
<dbReference type="RefSeq" id="WP_104973263.1">
    <property type="nucleotide sequence ID" value="NZ_CP014133.1"/>
</dbReference>
<reference evidence="2" key="1">
    <citation type="submission" date="2017-12" db="EMBL/GenBank/DDBJ databases">
        <title>FDA dAtabase for Regulatory Grade micrObial Sequences (FDA-ARGOS): Supporting development and validation of Infectious Disease Dx tests.</title>
        <authorList>
            <person name="Hoffmann M."/>
            <person name="Allard M."/>
            <person name="Evans P."/>
            <person name="Brown E."/>
            <person name="Tallon L.J."/>
            <person name="Sadzewicz L."/>
            <person name="Sengamalay N."/>
            <person name="Ott S."/>
            <person name="Godinez A."/>
            <person name="Nagaraj S."/>
            <person name="Vavikolanu K."/>
            <person name="Aluvathingal J."/>
            <person name="Nadendla S."/>
            <person name="Hobson J."/>
            <person name="Sichtig H."/>
        </authorList>
    </citation>
    <scope>NUCLEOTIDE SEQUENCE [LARGE SCALE GENOMIC DNA]</scope>
    <source>
        <strain evidence="2">LMG 3418</strain>
    </source>
</reference>
<gene>
    <name evidence="1" type="ORF">AL468_18750</name>
</gene>
<name>A0ABM6SGB6_9VIBR</name>
<accession>A0ABM6SGB6</accession>
<sequence>MITSIAHCVTPTNNAVWLNTNNNNLVLSLVQTGTEDKVLPAFGHANSLIDQVRNNLVSEKLYDEGLFLLSLSDMTKQLMVIDGMSLTSSSNQIKPFQGTPSEINLDFFEFLLICKSDELKYINPFLMRYMRNLQLIAKEYDLSSAGFLLGYIEYNSLIKKVQTNFTYISITDPTMEAFKKINCQSDKPLNNYPYQFDVGRFSYVTS</sequence>
<protein>
    <submittedName>
        <fullName evidence="1">Uncharacterized protein</fullName>
    </submittedName>
</protein>
<evidence type="ECO:0000313" key="1">
    <source>
        <dbReference type="EMBL" id="AVH29209.1"/>
    </source>
</evidence>
<evidence type="ECO:0000313" key="2">
    <source>
        <dbReference type="Proteomes" id="UP000237665"/>
    </source>
</evidence>
<proteinExistence type="predicted"/>
<keyword evidence="2" id="KW-1185">Reference proteome</keyword>
<dbReference type="EMBL" id="CP014133">
    <property type="protein sequence ID" value="AVH29209.1"/>
    <property type="molecule type" value="Genomic_DNA"/>
</dbReference>